<comment type="cofactor">
    <cofactor evidence="2 8 9">
        <name>pyridoxal 5'-phosphate</name>
        <dbReference type="ChEBI" id="CHEBI:597326"/>
    </cofactor>
</comment>
<evidence type="ECO:0000256" key="8">
    <source>
        <dbReference type="HAMAP-Rule" id="MF_01201"/>
    </source>
</evidence>
<organism evidence="12 13">
    <name type="scientific">Candidatus Ordinivivax streblomastigis</name>
    <dbReference type="NCBI Taxonomy" id="2540710"/>
    <lineage>
        <taxon>Bacteria</taxon>
        <taxon>Pseudomonadati</taxon>
        <taxon>Bacteroidota</taxon>
        <taxon>Bacteroidia</taxon>
        <taxon>Bacteroidales</taxon>
        <taxon>Candidatus Ordinivivax</taxon>
    </lineage>
</organism>
<evidence type="ECO:0000256" key="9">
    <source>
        <dbReference type="PIRSR" id="PIRSR600821-50"/>
    </source>
</evidence>
<evidence type="ECO:0000256" key="5">
    <source>
        <dbReference type="ARBA" id="ARBA00022840"/>
    </source>
</evidence>
<sequence length="825" mass="92637">MTHSIIEIGSAIHARTTSLQDAEIRILLTDSRSLSEAAATLFFALPTEHNDGHRYIADLYEKGVRNFVVQHDFDGRKRMPDANCLWVNDTLTALQQLASLHRQLFDIPVIGITGSNGKTIVKEWLYQLLHDHFSVVRSPRSYNSQTGVPLSVWQLNEQTQLGIFEAGISLPNEMEKLESIIRPTIGIFTTLGEAHQENFASQEEKCLEKLKLFASTDTIIYNEDQTVVKYCMEKAGLATKTVAWSVQNKQAPLFISNIEKAIDHTRINAQWNLHPCEHAVSIQIPFTDDASIENAIHCLALTLFLAPDLSDLPSRFDKLDPVAMRLDVSKGINGNILINDTYNSDINSLSIALDFMARRSGENQLKQVLILSDILQSGLVPAAFYRKVAALVEQNQVQHIIGIGPNLLSHSNLFGMEKDFFPTTESFLHSGIWRKLKHSLILIKGSRQSRFERISEQLSEKAHQTILEVNLDAIIHNLKHFRSKLKPATKVICMVKAFGYGIGSYELAKTLQERGADYLAVALADEGAELRREGITMPIMVMNPEEHAFNTLLEYHLEPEIYNLNLLEAIIHETKRRGIVNYPIHIKLDTGMSRLGFDRKDIPLAAEKLNEQNGVTVKSVFSHLVGSDSPLLDDFTHQQIKQFTQESKALEQLLGYPVWRHILNSAGIERFAEAQFDLVRLGIGLYGISAIDNVLLKPVATLKTRILQIREIEPDVTVGYNRNGVISRKSRIACIPIGYADGLDRRLGNGKGKVLINEQFCPFIGNICMDICMVDVTGIAAKEGDTAIIFGEQITISRLAEQLETIPYEILTSISPRVKRIYYKE</sequence>
<dbReference type="Pfam" id="PF00842">
    <property type="entry name" value="Ala_racemase_C"/>
    <property type="match status" value="1"/>
</dbReference>
<dbReference type="EMBL" id="SNRX01000016">
    <property type="protein sequence ID" value="KAA6301587.1"/>
    <property type="molecule type" value="Genomic_DNA"/>
</dbReference>
<feature type="modified residue" description="N6-(pyridoxal phosphate)lysine" evidence="8 9">
    <location>
        <position position="496"/>
    </location>
</feature>
<keyword evidence="5" id="KW-0067">ATP-binding</keyword>
<evidence type="ECO:0000256" key="1">
    <source>
        <dbReference type="ARBA" id="ARBA00000316"/>
    </source>
</evidence>
<evidence type="ECO:0000256" key="3">
    <source>
        <dbReference type="ARBA" id="ARBA00022598"/>
    </source>
</evidence>
<dbReference type="InterPro" id="IPR001608">
    <property type="entry name" value="Ala_racemase_N"/>
</dbReference>
<dbReference type="SUPFAM" id="SSF51419">
    <property type="entry name" value="PLP-binding barrel"/>
    <property type="match status" value="1"/>
</dbReference>
<dbReference type="SUPFAM" id="SSF53244">
    <property type="entry name" value="MurD-like peptide ligases, peptide-binding domain"/>
    <property type="match status" value="1"/>
</dbReference>
<dbReference type="InterPro" id="IPR035911">
    <property type="entry name" value="MurE/MurF_N"/>
</dbReference>
<dbReference type="NCBIfam" id="TIGR00492">
    <property type="entry name" value="alr"/>
    <property type="match status" value="1"/>
</dbReference>
<dbReference type="Pfam" id="PF08245">
    <property type="entry name" value="Mur_ligase_M"/>
    <property type="match status" value="1"/>
</dbReference>
<reference evidence="12 13" key="1">
    <citation type="submission" date="2019-03" db="EMBL/GenBank/DDBJ databases">
        <title>Single cell metagenomics reveals metabolic interactions within the superorganism composed of flagellate Streblomastix strix and complex community of Bacteroidetes bacteria on its surface.</title>
        <authorList>
            <person name="Treitli S.C."/>
            <person name="Kolisko M."/>
            <person name="Husnik F."/>
            <person name="Keeling P."/>
            <person name="Hampl V."/>
        </authorList>
    </citation>
    <scope>NUCLEOTIDE SEQUENCE [LARGE SCALE GENOMIC DNA]</scope>
    <source>
        <strain evidence="12">St1</strain>
    </source>
</reference>
<evidence type="ECO:0000259" key="11">
    <source>
        <dbReference type="SMART" id="SM01005"/>
    </source>
</evidence>
<dbReference type="InterPro" id="IPR051046">
    <property type="entry name" value="MurCDEF_CellWall_CoF430Synth"/>
</dbReference>
<name>A0A5M8NZJ2_9BACT</name>
<evidence type="ECO:0000256" key="10">
    <source>
        <dbReference type="PIRSR" id="PIRSR600821-52"/>
    </source>
</evidence>
<dbReference type="SUPFAM" id="SSF53623">
    <property type="entry name" value="MurD-like peptide ligases, catalytic domain"/>
    <property type="match status" value="1"/>
</dbReference>
<dbReference type="Proteomes" id="UP000324575">
    <property type="component" value="Unassembled WGS sequence"/>
</dbReference>
<dbReference type="HAMAP" id="MF_01201">
    <property type="entry name" value="Ala_racemase"/>
    <property type="match status" value="1"/>
</dbReference>
<dbReference type="Gene3D" id="2.40.37.10">
    <property type="entry name" value="Lyase, Ornithine Decarboxylase, Chain A, domain 1"/>
    <property type="match status" value="1"/>
</dbReference>
<dbReference type="GO" id="GO:0016881">
    <property type="term" value="F:acid-amino acid ligase activity"/>
    <property type="evidence" value="ECO:0007669"/>
    <property type="project" value="InterPro"/>
</dbReference>
<feature type="binding site" evidence="8 10">
    <location>
        <position position="769"/>
    </location>
    <ligand>
        <name>substrate</name>
    </ligand>
</feature>
<dbReference type="NCBIfam" id="NF008897">
    <property type="entry name" value="PRK11930.1"/>
    <property type="match status" value="1"/>
</dbReference>
<dbReference type="Gene3D" id="3.40.1390.10">
    <property type="entry name" value="MurE/MurF, N-terminal domain"/>
    <property type="match status" value="1"/>
</dbReference>
<dbReference type="FunFam" id="3.20.20.10:FF:000002">
    <property type="entry name" value="Alanine racemase"/>
    <property type="match status" value="1"/>
</dbReference>
<dbReference type="InterPro" id="IPR000821">
    <property type="entry name" value="Ala_racemase"/>
</dbReference>
<accession>A0A5M8NZJ2</accession>
<comment type="caution">
    <text evidence="12">The sequence shown here is derived from an EMBL/GenBank/DDBJ whole genome shotgun (WGS) entry which is preliminary data.</text>
</comment>
<dbReference type="Gene3D" id="3.20.20.10">
    <property type="entry name" value="Alanine racemase"/>
    <property type="match status" value="1"/>
</dbReference>
<dbReference type="AlphaFoldDB" id="A0A5M8NZJ2"/>
<dbReference type="Gene3D" id="3.40.1190.10">
    <property type="entry name" value="Mur-like, catalytic domain"/>
    <property type="match status" value="1"/>
</dbReference>
<evidence type="ECO:0000313" key="12">
    <source>
        <dbReference type="EMBL" id="KAA6301587.1"/>
    </source>
</evidence>
<protein>
    <recommendedName>
        <fullName evidence="8">Alanine racemase</fullName>
        <ecNumber evidence="8">5.1.1.1</ecNumber>
    </recommendedName>
</protein>
<dbReference type="Gene3D" id="3.90.190.20">
    <property type="entry name" value="Mur ligase, C-terminal domain"/>
    <property type="match status" value="1"/>
</dbReference>
<keyword evidence="4" id="KW-0547">Nucleotide-binding</keyword>
<dbReference type="InterPro" id="IPR029066">
    <property type="entry name" value="PLP-binding_barrel"/>
</dbReference>
<dbReference type="SUPFAM" id="SSF50621">
    <property type="entry name" value="Alanine racemase C-terminal domain-like"/>
    <property type="match status" value="1"/>
</dbReference>
<dbReference type="PANTHER" id="PTHR43024:SF1">
    <property type="entry name" value="UDP-N-ACETYLMURAMOYL-TRIPEPTIDE--D-ALANYL-D-ALANINE LIGASE"/>
    <property type="match status" value="1"/>
</dbReference>
<evidence type="ECO:0000256" key="7">
    <source>
        <dbReference type="ARBA" id="ARBA00023235"/>
    </source>
</evidence>
<feature type="domain" description="Alanine racemase C-terminal" evidence="11">
    <location>
        <begin position="699"/>
        <end position="823"/>
    </location>
</feature>
<proteinExistence type="inferred from homology"/>
<comment type="catalytic activity">
    <reaction evidence="1 8">
        <text>L-alanine = D-alanine</text>
        <dbReference type="Rhea" id="RHEA:20249"/>
        <dbReference type="ChEBI" id="CHEBI:57416"/>
        <dbReference type="ChEBI" id="CHEBI:57972"/>
        <dbReference type="EC" id="5.1.1.1"/>
    </reaction>
</comment>
<comment type="function">
    <text evidence="8">Catalyzes the interconversion of L-alanine and D-alanine. May also act on other amino acids.</text>
</comment>
<feature type="binding site" evidence="8 10">
    <location>
        <position position="594"/>
    </location>
    <ligand>
        <name>substrate</name>
    </ligand>
</feature>
<feature type="active site" description="Proton acceptor; specific for L-alanine" evidence="8">
    <location>
        <position position="720"/>
    </location>
</feature>
<evidence type="ECO:0000256" key="6">
    <source>
        <dbReference type="ARBA" id="ARBA00022898"/>
    </source>
</evidence>
<dbReference type="EC" id="5.1.1.1" evidence="8"/>
<dbReference type="PRINTS" id="PR00992">
    <property type="entry name" value="ALARACEMASE"/>
</dbReference>
<evidence type="ECO:0000256" key="4">
    <source>
        <dbReference type="ARBA" id="ARBA00022741"/>
    </source>
</evidence>
<dbReference type="GO" id="GO:0030170">
    <property type="term" value="F:pyridoxal phosphate binding"/>
    <property type="evidence" value="ECO:0007669"/>
    <property type="project" value="UniProtKB-UniRule"/>
</dbReference>
<dbReference type="CDD" id="cd00430">
    <property type="entry name" value="PLPDE_III_AR"/>
    <property type="match status" value="1"/>
</dbReference>
<dbReference type="InterPro" id="IPR009006">
    <property type="entry name" value="Ala_racemase/Decarboxylase_C"/>
</dbReference>
<keyword evidence="6 8" id="KW-0663">Pyridoxal phosphate</keyword>
<keyword evidence="7 8" id="KW-0413">Isomerase</keyword>
<keyword evidence="3" id="KW-0436">Ligase</keyword>
<gene>
    <name evidence="12" type="ORF">EZS26_002193</name>
</gene>
<dbReference type="InterPro" id="IPR013221">
    <property type="entry name" value="Mur_ligase_cen"/>
</dbReference>
<evidence type="ECO:0000256" key="2">
    <source>
        <dbReference type="ARBA" id="ARBA00001933"/>
    </source>
</evidence>
<dbReference type="SMART" id="SM01005">
    <property type="entry name" value="Ala_racemase_C"/>
    <property type="match status" value="1"/>
</dbReference>
<dbReference type="GO" id="GO:0008784">
    <property type="term" value="F:alanine racemase activity"/>
    <property type="evidence" value="ECO:0007669"/>
    <property type="project" value="UniProtKB-UniRule"/>
</dbReference>
<dbReference type="UniPathway" id="UPA00042">
    <property type="reaction ID" value="UER00497"/>
</dbReference>
<comment type="pathway">
    <text evidence="8">Amino-acid biosynthesis; D-alanine biosynthesis; D-alanine from L-alanine: step 1/1.</text>
</comment>
<comment type="similarity">
    <text evidence="8">Belongs to the alanine racemase family.</text>
</comment>
<dbReference type="InterPro" id="IPR036565">
    <property type="entry name" value="Mur-like_cat_sf"/>
</dbReference>
<dbReference type="InterPro" id="IPR036615">
    <property type="entry name" value="Mur_ligase_C_dom_sf"/>
</dbReference>
<dbReference type="GO" id="GO:0030632">
    <property type="term" value="P:D-alanine biosynthetic process"/>
    <property type="evidence" value="ECO:0007669"/>
    <property type="project" value="UniProtKB-UniRule"/>
</dbReference>
<dbReference type="SUPFAM" id="SSF63418">
    <property type="entry name" value="MurE/MurF N-terminal domain"/>
    <property type="match status" value="1"/>
</dbReference>
<dbReference type="GO" id="GO:0005524">
    <property type="term" value="F:ATP binding"/>
    <property type="evidence" value="ECO:0007669"/>
    <property type="project" value="UniProtKB-KW"/>
</dbReference>
<evidence type="ECO:0000313" key="13">
    <source>
        <dbReference type="Proteomes" id="UP000324575"/>
    </source>
</evidence>
<feature type="active site" description="Proton acceptor; specific for D-alanine" evidence="8">
    <location>
        <position position="496"/>
    </location>
</feature>
<dbReference type="PANTHER" id="PTHR43024">
    <property type="entry name" value="UDP-N-ACETYLMURAMOYL-TRIPEPTIDE--D-ALANYL-D-ALANINE LIGASE"/>
    <property type="match status" value="1"/>
</dbReference>
<dbReference type="Pfam" id="PF01168">
    <property type="entry name" value="Ala_racemase_N"/>
    <property type="match status" value="1"/>
</dbReference>
<dbReference type="InterPro" id="IPR011079">
    <property type="entry name" value="Ala_racemase_C"/>
</dbReference>